<proteinExistence type="predicted"/>
<gene>
    <name evidence="4" type="ORF">DJ013_00180</name>
</gene>
<dbReference type="Gene3D" id="3.10.310.50">
    <property type="match status" value="1"/>
</dbReference>
<dbReference type="PANTHER" id="PTHR30373:SF2">
    <property type="entry name" value="UPF0603 PROTEIN YGCG"/>
    <property type="match status" value="1"/>
</dbReference>
<evidence type="ECO:0000259" key="3">
    <source>
        <dbReference type="Pfam" id="PF04536"/>
    </source>
</evidence>
<accession>A0A2Z4GHS6</accession>
<dbReference type="KEGG" id="als:DJ013_00180"/>
<keyword evidence="2" id="KW-0732">Signal</keyword>
<keyword evidence="1" id="KW-0812">Transmembrane</keyword>
<name>A0A2Z4GHS6_9BACT</name>
<evidence type="ECO:0000256" key="1">
    <source>
        <dbReference type="SAM" id="Phobius"/>
    </source>
</evidence>
<dbReference type="RefSeq" id="WP_111374098.1">
    <property type="nucleotide sequence ID" value="NZ_CP029480.1"/>
</dbReference>
<feature type="transmembrane region" description="Helical" evidence="1">
    <location>
        <begin position="172"/>
        <end position="192"/>
    </location>
</feature>
<organism evidence="4 5">
    <name type="scientific">Arcticibacterium luteifluviistationis</name>
    <dbReference type="NCBI Taxonomy" id="1784714"/>
    <lineage>
        <taxon>Bacteria</taxon>
        <taxon>Pseudomonadati</taxon>
        <taxon>Bacteroidota</taxon>
        <taxon>Cytophagia</taxon>
        <taxon>Cytophagales</taxon>
        <taxon>Leadbetterellaceae</taxon>
        <taxon>Arcticibacterium</taxon>
    </lineage>
</organism>
<dbReference type="AlphaFoldDB" id="A0A2Z4GHS6"/>
<dbReference type="OrthoDB" id="9810918at2"/>
<dbReference type="EMBL" id="CP029480">
    <property type="protein sequence ID" value="AWW00732.1"/>
    <property type="molecule type" value="Genomic_DNA"/>
</dbReference>
<evidence type="ECO:0000313" key="4">
    <source>
        <dbReference type="EMBL" id="AWW00732.1"/>
    </source>
</evidence>
<reference evidence="4 5" key="1">
    <citation type="submission" date="2018-05" db="EMBL/GenBank/DDBJ databases">
        <title>Complete genome sequence of Arcticibacterium luteifluviistationis SM1504T, a cytophagaceae bacterium isolated from Arctic surface seawater.</title>
        <authorList>
            <person name="Li Y."/>
            <person name="Qin Q.-L."/>
        </authorList>
    </citation>
    <scope>NUCLEOTIDE SEQUENCE [LARGE SCALE GENOMIC DNA]</scope>
    <source>
        <strain evidence="4 5">SM1504</strain>
    </source>
</reference>
<feature type="signal peptide" evidence="2">
    <location>
        <begin position="1"/>
        <end position="20"/>
    </location>
</feature>
<keyword evidence="5" id="KW-1185">Reference proteome</keyword>
<protein>
    <submittedName>
        <fullName evidence="4">Methanol dehydrogenase</fullName>
    </submittedName>
</protein>
<dbReference type="Proteomes" id="UP000249873">
    <property type="component" value="Chromosome"/>
</dbReference>
<dbReference type="PANTHER" id="PTHR30373">
    <property type="entry name" value="UPF0603 PROTEIN YGCG"/>
    <property type="match status" value="1"/>
</dbReference>
<feature type="chain" id="PRO_5016436304" evidence="2">
    <location>
        <begin position="21"/>
        <end position="258"/>
    </location>
</feature>
<dbReference type="Pfam" id="PF04536">
    <property type="entry name" value="TPM_phosphatase"/>
    <property type="match status" value="1"/>
</dbReference>
<keyword evidence="1" id="KW-1133">Transmembrane helix</keyword>
<dbReference type="InterPro" id="IPR007621">
    <property type="entry name" value="TPM_dom"/>
</dbReference>
<feature type="domain" description="TPM" evidence="3">
    <location>
        <begin position="33"/>
        <end position="157"/>
    </location>
</feature>
<evidence type="ECO:0000256" key="2">
    <source>
        <dbReference type="SAM" id="SignalP"/>
    </source>
</evidence>
<keyword evidence="1" id="KW-0472">Membrane</keyword>
<evidence type="ECO:0000313" key="5">
    <source>
        <dbReference type="Proteomes" id="UP000249873"/>
    </source>
</evidence>
<sequence>MYVRAILLLITVALGFNLKAQDIPAAPKPARLVNDFVGVLSSSEIQSLEQKLVNFDDTTSNQIAVVVVKTVEPYDMNTYAVKLGREWGVGHDGKNNGIVVLWATEDRKVYIASGYGLEGALPDAYAKRTVDRVIIPYFKESRFYEGLDKGTDAIIKYTSGEYDAEADAAGEFPVWAFFLMVIIIFIVVSAISKGGKGGGGMMRDGSAGHYTTYTGWGRQSGNWSGGGFGGGFGGGSGGGGFGGFGGGSFGGGGAGGSY</sequence>